<gene>
    <name evidence="1" type="ORF">BDM02DRAFT_3098201</name>
</gene>
<proteinExistence type="predicted"/>
<name>A0ACB6ZCN7_THEGA</name>
<keyword evidence="2" id="KW-1185">Reference proteome</keyword>
<evidence type="ECO:0000313" key="1">
    <source>
        <dbReference type="EMBL" id="KAF9647396.1"/>
    </source>
</evidence>
<comment type="caution">
    <text evidence="1">The sequence shown here is derived from an EMBL/GenBank/DDBJ whole genome shotgun (WGS) entry which is preliminary data.</text>
</comment>
<dbReference type="Proteomes" id="UP000886501">
    <property type="component" value="Unassembled WGS sequence"/>
</dbReference>
<organism evidence="1 2">
    <name type="scientific">Thelephora ganbajun</name>
    <name type="common">Ganba fungus</name>
    <dbReference type="NCBI Taxonomy" id="370292"/>
    <lineage>
        <taxon>Eukaryota</taxon>
        <taxon>Fungi</taxon>
        <taxon>Dikarya</taxon>
        <taxon>Basidiomycota</taxon>
        <taxon>Agaricomycotina</taxon>
        <taxon>Agaricomycetes</taxon>
        <taxon>Thelephorales</taxon>
        <taxon>Thelephoraceae</taxon>
        <taxon>Thelephora</taxon>
    </lineage>
</organism>
<accession>A0ACB6ZCN7</accession>
<dbReference type="EMBL" id="MU118034">
    <property type="protein sequence ID" value="KAF9647396.1"/>
    <property type="molecule type" value="Genomic_DNA"/>
</dbReference>
<protein>
    <submittedName>
        <fullName evidence="1">Uncharacterized protein</fullName>
    </submittedName>
</protein>
<reference evidence="1" key="2">
    <citation type="journal article" date="2020" name="Nat. Commun.">
        <title>Large-scale genome sequencing of mycorrhizal fungi provides insights into the early evolution of symbiotic traits.</title>
        <authorList>
            <person name="Miyauchi S."/>
            <person name="Kiss E."/>
            <person name="Kuo A."/>
            <person name="Drula E."/>
            <person name="Kohler A."/>
            <person name="Sanchez-Garcia M."/>
            <person name="Morin E."/>
            <person name="Andreopoulos B."/>
            <person name="Barry K.W."/>
            <person name="Bonito G."/>
            <person name="Buee M."/>
            <person name="Carver A."/>
            <person name="Chen C."/>
            <person name="Cichocki N."/>
            <person name="Clum A."/>
            <person name="Culley D."/>
            <person name="Crous P.W."/>
            <person name="Fauchery L."/>
            <person name="Girlanda M."/>
            <person name="Hayes R.D."/>
            <person name="Keri Z."/>
            <person name="LaButti K."/>
            <person name="Lipzen A."/>
            <person name="Lombard V."/>
            <person name="Magnuson J."/>
            <person name="Maillard F."/>
            <person name="Murat C."/>
            <person name="Nolan M."/>
            <person name="Ohm R.A."/>
            <person name="Pangilinan J."/>
            <person name="Pereira M.F."/>
            <person name="Perotto S."/>
            <person name="Peter M."/>
            <person name="Pfister S."/>
            <person name="Riley R."/>
            <person name="Sitrit Y."/>
            <person name="Stielow J.B."/>
            <person name="Szollosi G."/>
            <person name="Zifcakova L."/>
            <person name="Stursova M."/>
            <person name="Spatafora J.W."/>
            <person name="Tedersoo L."/>
            <person name="Vaario L.M."/>
            <person name="Yamada A."/>
            <person name="Yan M."/>
            <person name="Wang P."/>
            <person name="Xu J."/>
            <person name="Bruns T."/>
            <person name="Baldrian P."/>
            <person name="Vilgalys R."/>
            <person name="Dunand C."/>
            <person name="Henrissat B."/>
            <person name="Grigoriev I.V."/>
            <person name="Hibbett D."/>
            <person name="Nagy L.G."/>
            <person name="Martin F.M."/>
        </authorList>
    </citation>
    <scope>NUCLEOTIDE SEQUENCE</scope>
    <source>
        <strain evidence="1">P2</strain>
    </source>
</reference>
<feature type="non-terminal residue" evidence="1">
    <location>
        <position position="1"/>
    </location>
</feature>
<sequence>NIFFHFFLDEESTALLEAQRQKLLHESTSLDAWNQPTYSSFLHFCNGHTRMELRRHW</sequence>
<reference evidence="1" key="1">
    <citation type="submission" date="2019-10" db="EMBL/GenBank/DDBJ databases">
        <authorList>
            <consortium name="DOE Joint Genome Institute"/>
            <person name="Kuo A."/>
            <person name="Miyauchi S."/>
            <person name="Kiss E."/>
            <person name="Drula E."/>
            <person name="Kohler A."/>
            <person name="Sanchez-Garcia M."/>
            <person name="Andreopoulos B."/>
            <person name="Barry K.W."/>
            <person name="Bonito G."/>
            <person name="Buee M."/>
            <person name="Carver A."/>
            <person name="Chen C."/>
            <person name="Cichocki N."/>
            <person name="Clum A."/>
            <person name="Culley D."/>
            <person name="Crous P.W."/>
            <person name="Fauchery L."/>
            <person name="Girlanda M."/>
            <person name="Hayes R."/>
            <person name="Keri Z."/>
            <person name="Labutti K."/>
            <person name="Lipzen A."/>
            <person name="Lombard V."/>
            <person name="Magnuson J."/>
            <person name="Maillard F."/>
            <person name="Morin E."/>
            <person name="Murat C."/>
            <person name="Nolan M."/>
            <person name="Ohm R."/>
            <person name="Pangilinan J."/>
            <person name="Pereira M."/>
            <person name="Perotto S."/>
            <person name="Peter M."/>
            <person name="Riley R."/>
            <person name="Sitrit Y."/>
            <person name="Stielow B."/>
            <person name="Szollosi G."/>
            <person name="Zifcakova L."/>
            <person name="Stursova M."/>
            <person name="Spatafora J.W."/>
            <person name="Tedersoo L."/>
            <person name="Vaario L.-M."/>
            <person name="Yamada A."/>
            <person name="Yan M."/>
            <person name="Wang P."/>
            <person name="Xu J."/>
            <person name="Bruns T."/>
            <person name="Baldrian P."/>
            <person name="Vilgalys R."/>
            <person name="Henrissat B."/>
            <person name="Grigoriev I.V."/>
            <person name="Hibbett D."/>
            <person name="Nagy L.G."/>
            <person name="Martin F.M."/>
        </authorList>
    </citation>
    <scope>NUCLEOTIDE SEQUENCE</scope>
    <source>
        <strain evidence="1">P2</strain>
    </source>
</reference>
<evidence type="ECO:0000313" key="2">
    <source>
        <dbReference type="Proteomes" id="UP000886501"/>
    </source>
</evidence>